<dbReference type="EMBL" id="CM039176">
    <property type="protein sequence ID" value="KAH9714583.1"/>
    <property type="molecule type" value="Genomic_DNA"/>
</dbReference>
<organism evidence="1 2">
    <name type="scientific">Citrus sinensis</name>
    <name type="common">Sweet orange</name>
    <name type="synonym">Citrus aurantium var. sinensis</name>
    <dbReference type="NCBI Taxonomy" id="2711"/>
    <lineage>
        <taxon>Eukaryota</taxon>
        <taxon>Viridiplantae</taxon>
        <taxon>Streptophyta</taxon>
        <taxon>Embryophyta</taxon>
        <taxon>Tracheophyta</taxon>
        <taxon>Spermatophyta</taxon>
        <taxon>Magnoliopsida</taxon>
        <taxon>eudicotyledons</taxon>
        <taxon>Gunneridae</taxon>
        <taxon>Pentapetalae</taxon>
        <taxon>rosids</taxon>
        <taxon>malvids</taxon>
        <taxon>Sapindales</taxon>
        <taxon>Rutaceae</taxon>
        <taxon>Aurantioideae</taxon>
        <taxon>Citrus</taxon>
    </lineage>
</organism>
<evidence type="ECO:0000313" key="2">
    <source>
        <dbReference type="Proteomes" id="UP000829398"/>
    </source>
</evidence>
<reference evidence="2" key="1">
    <citation type="journal article" date="2023" name="Hortic. Res.">
        <title>A chromosome-level phased genome enabling allele-level studies in sweet orange: a case study on citrus Huanglongbing tolerance.</title>
        <authorList>
            <person name="Wu B."/>
            <person name="Yu Q."/>
            <person name="Deng Z."/>
            <person name="Duan Y."/>
            <person name="Luo F."/>
            <person name="Gmitter F. Jr."/>
        </authorList>
    </citation>
    <scope>NUCLEOTIDE SEQUENCE [LARGE SCALE GENOMIC DNA]</scope>
    <source>
        <strain evidence="2">cv. Valencia</strain>
    </source>
</reference>
<keyword evidence="2" id="KW-1185">Reference proteome</keyword>
<protein>
    <submittedName>
        <fullName evidence="1">Uncharacterized protein</fullName>
    </submittedName>
</protein>
<comment type="caution">
    <text evidence="1">The sequence shown here is derived from an EMBL/GenBank/DDBJ whole genome shotgun (WGS) entry which is preliminary data.</text>
</comment>
<evidence type="ECO:0000313" key="1">
    <source>
        <dbReference type="EMBL" id="KAH9714583.1"/>
    </source>
</evidence>
<proteinExistence type="predicted"/>
<accession>A0ACB8JAA6</accession>
<sequence length="424" mass="48503">MHDSENNTHESPQNSSSSEPNNQIPETSQPTYQPRPSHPMTTRAKNGIFKPKTYNTEKSLSLDTPSSVADALNNHKWKQAMQEEFNALMRNQTWCLVPPYQNVKLVGNKWIYRIKQNSDGSINKYKARLVAKGFLQTEGIDYQETFSPVVKAATIRIVLSLVVMNNWKLRQVDINNAFLNGELSETVYMSQLEGFENSEHSNYVCKLKKALYGLKQAPRAWFEKLRTVLESWQFTRTRSDTSLFFKRSGNDMILLLIYVDDIIVTGNNNAEIEQLISNLSSTFALKDLGNLNFFLGIEVIRNDETLVLSQSKYIKDLLAKFDLRDCKGTDTPLATTEKLSKNMGEVITDATQYRKAIGGLQYAVLTRPEIAYAVNKLSQFMANPLQPHWIACKRVLRYLKETIDYGLTFRRSEFVDLVIYTDAD</sequence>
<name>A0ACB8JAA6_CITSI</name>
<gene>
    <name evidence="1" type="ORF">KPL71_020707</name>
</gene>
<dbReference type="Proteomes" id="UP000829398">
    <property type="component" value="Chromosome 7"/>
</dbReference>